<dbReference type="InterPro" id="IPR038063">
    <property type="entry name" value="Transpep_catalytic_dom"/>
</dbReference>
<dbReference type="STRING" id="1423804.FD14_GL001298"/>
<evidence type="ECO:0000256" key="2">
    <source>
        <dbReference type="ARBA" id="ARBA00022679"/>
    </source>
</evidence>
<dbReference type="SUPFAM" id="SSF141523">
    <property type="entry name" value="L,D-transpeptidase catalytic domain-like"/>
    <property type="match status" value="1"/>
</dbReference>
<dbReference type="InterPro" id="IPR005490">
    <property type="entry name" value="LD_TPept_cat_dom"/>
</dbReference>
<evidence type="ECO:0000256" key="6">
    <source>
        <dbReference type="PROSITE-ProRule" id="PRU01373"/>
    </source>
</evidence>
<sequence>MIGFGLTTATSTASAKTTSAKTTTLNWRKPSQKKAYPNLKRYKSAWIYVSKKRQRVYFHSSTNPKTDRILYVMYCSTGRAGAATPSGTYHIQKERGPVFMGPLGGARYYVSWKGHGVYLFHSVPINTRGAYIPSAGAMLGHRASHGCIRLTVADAYWLYKHVPFGMKVVIR</sequence>
<proteinExistence type="predicted"/>
<accession>A0A0R2EZW6</accession>
<comment type="caution">
    <text evidence="8">The sequence shown here is derived from an EMBL/GenBank/DDBJ whole genome shotgun (WGS) entry which is preliminary data.</text>
</comment>
<dbReference type="PANTHER" id="PTHR30582">
    <property type="entry name" value="L,D-TRANSPEPTIDASE"/>
    <property type="match status" value="1"/>
</dbReference>
<keyword evidence="9" id="KW-1185">Reference proteome</keyword>
<evidence type="ECO:0000256" key="1">
    <source>
        <dbReference type="ARBA" id="ARBA00004752"/>
    </source>
</evidence>
<reference evidence="8 9" key="1">
    <citation type="journal article" date="2015" name="Genome Announc.">
        <title>Expanding the biotechnology potential of lactobacilli through comparative genomics of 213 strains and associated genera.</title>
        <authorList>
            <person name="Sun Z."/>
            <person name="Harris H.M."/>
            <person name="McCann A."/>
            <person name="Guo C."/>
            <person name="Argimon S."/>
            <person name="Zhang W."/>
            <person name="Yang X."/>
            <person name="Jeffery I.B."/>
            <person name="Cooney J.C."/>
            <person name="Kagawa T.F."/>
            <person name="Liu W."/>
            <person name="Song Y."/>
            <person name="Salvetti E."/>
            <person name="Wrobel A."/>
            <person name="Rasinkangas P."/>
            <person name="Parkhill J."/>
            <person name="Rea M.C."/>
            <person name="O'Sullivan O."/>
            <person name="Ritari J."/>
            <person name="Douillard F.P."/>
            <person name="Paul Ross R."/>
            <person name="Yang R."/>
            <person name="Briner A.E."/>
            <person name="Felis G.E."/>
            <person name="de Vos W.M."/>
            <person name="Barrangou R."/>
            <person name="Klaenhammer T.R."/>
            <person name="Caufield P.W."/>
            <person name="Cui Y."/>
            <person name="Zhang H."/>
            <person name="O'Toole P.W."/>
        </authorList>
    </citation>
    <scope>NUCLEOTIDE SEQUENCE [LARGE SCALE GENOMIC DNA]</scope>
    <source>
        <strain evidence="8 9">DSM 23365</strain>
    </source>
</reference>
<dbReference type="CDD" id="cd16913">
    <property type="entry name" value="YkuD_like"/>
    <property type="match status" value="1"/>
</dbReference>
<dbReference type="Proteomes" id="UP000051442">
    <property type="component" value="Unassembled WGS sequence"/>
</dbReference>
<evidence type="ECO:0000256" key="5">
    <source>
        <dbReference type="ARBA" id="ARBA00023316"/>
    </source>
</evidence>
<comment type="pathway">
    <text evidence="1 6">Cell wall biogenesis; peptidoglycan biosynthesis.</text>
</comment>
<dbReference type="GO" id="GO:0008360">
    <property type="term" value="P:regulation of cell shape"/>
    <property type="evidence" value="ECO:0007669"/>
    <property type="project" value="UniProtKB-UniRule"/>
</dbReference>
<keyword evidence="5 6" id="KW-0961">Cell wall biogenesis/degradation</keyword>
<feature type="active site" description="Proton donor/acceptor" evidence="6">
    <location>
        <position position="121"/>
    </location>
</feature>
<evidence type="ECO:0000256" key="3">
    <source>
        <dbReference type="ARBA" id="ARBA00022960"/>
    </source>
</evidence>
<dbReference type="InterPro" id="IPR050979">
    <property type="entry name" value="LD-transpeptidase"/>
</dbReference>
<dbReference type="Pfam" id="PF03734">
    <property type="entry name" value="YkuD"/>
    <property type="match status" value="1"/>
</dbReference>
<name>A0A0R2EZW6_9LACO</name>
<dbReference type="PATRIC" id="fig|1423804.4.peg.1398"/>
<feature type="domain" description="L,D-TPase catalytic" evidence="7">
    <location>
        <begin position="45"/>
        <end position="171"/>
    </location>
</feature>
<dbReference type="Gene3D" id="2.40.440.10">
    <property type="entry name" value="L,D-transpeptidase catalytic domain-like"/>
    <property type="match status" value="1"/>
</dbReference>
<dbReference type="PROSITE" id="PS52029">
    <property type="entry name" value="LD_TPASE"/>
    <property type="match status" value="1"/>
</dbReference>
<dbReference type="GO" id="GO:0005576">
    <property type="term" value="C:extracellular region"/>
    <property type="evidence" value="ECO:0007669"/>
    <property type="project" value="TreeGrafter"/>
</dbReference>
<dbReference type="PANTHER" id="PTHR30582:SF2">
    <property type="entry name" value="L,D-TRANSPEPTIDASE YCIB-RELATED"/>
    <property type="match status" value="1"/>
</dbReference>
<feature type="active site" description="Nucleophile" evidence="6">
    <location>
        <position position="147"/>
    </location>
</feature>
<evidence type="ECO:0000259" key="7">
    <source>
        <dbReference type="PROSITE" id="PS52029"/>
    </source>
</evidence>
<dbReference type="EMBL" id="AYZM01000125">
    <property type="protein sequence ID" value="KRN21174.1"/>
    <property type="molecule type" value="Genomic_DNA"/>
</dbReference>
<dbReference type="UniPathway" id="UPA00219"/>
<keyword evidence="2" id="KW-0808">Transferase</keyword>
<evidence type="ECO:0000256" key="4">
    <source>
        <dbReference type="ARBA" id="ARBA00022984"/>
    </source>
</evidence>
<keyword evidence="3 6" id="KW-0133">Cell shape</keyword>
<gene>
    <name evidence="8" type="ORF">FD14_GL001298</name>
</gene>
<evidence type="ECO:0000313" key="8">
    <source>
        <dbReference type="EMBL" id="KRN21174.1"/>
    </source>
</evidence>
<dbReference type="GO" id="GO:0071555">
    <property type="term" value="P:cell wall organization"/>
    <property type="evidence" value="ECO:0007669"/>
    <property type="project" value="UniProtKB-UniRule"/>
</dbReference>
<organism evidence="8 9">
    <name type="scientific">Secundilactobacillus similis DSM 23365 = JCM 2765</name>
    <dbReference type="NCBI Taxonomy" id="1423804"/>
    <lineage>
        <taxon>Bacteria</taxon>
        <taxon>Bacillati</taxon>
        <taxon>Bacillota</taxon>
        <taxon>Bacilli</taxon>
        <taxon>Lactobacillales</taxon>
        <taxon>Lactobacillaceae</taxon>
        <taxon>Secundilactobacillus</taxon>
    </lineage>
</organism>
<keyword evidence="4 6" id="KW-0573">Peptidoglycan synthesis</keyword>
<dbReference type="GO" id="GO:0018104">
    <property type="term" value="P:peptidoglycan-protein cross-linking"/>
    <property type="evidence" value="ECO:0007669"/>
    <property type="project" value="TreeGrafter"/>
</dbReference>
<dbReference type="GO" id="GO:0016740">
    <property type="term" value="F:transferase activity"/>
    <property type="evidence" value="ECO:0007669"/>
    <property type="project" value="UniProtKB-KW"/>
</dbReference>
<dbReference type="GO" id="GO:0071972">
    <property type="term" value="F:peptidoglycan L,D-transpeptidase activity"/>
    <property type="evidence" value="ECO:0007669"/>
    <property type="project" value="TreeGrafter"/>
</dbReference>
<protein>
    <submittedName>
        <fullName evidence="8">ErfK YbiS YcfS YnhG</fullName>
    </submittedName>
</protein>
<evidence type="ECO:0000313" key="9">
    <source>
        <dbReference type="Proteomes" id="UP000051442"/>
    </source>
</evidence>
<dbReference type="AlphaFoldDB" id="A0A0R2EZW6"/>